<keyword evidence="3" id="KW-1185">Reference proteome</keyword>
<evidence type="ECO:0000313" key="3">
    <source>
        <dbReference type="Proteomes" id="UP000553798"/>
    </source>
</evidence>
<dbReference type="AlphaFoldDB" id="A0A7L3AA65"/>
<comment type="caution">
    <text evidence="2">The sequence shown here is derived from an EMBL/GenBank/DDBJ whole genome shotgun (WGS) entry which is preliminary data.</text>
</comment>
<name>A0A7L3AA65_9PASE</name>
<evidence type="ECO:0000313" key="2">
    <source>
        <dbReference type="EMBL" id="NXT17081.1"/>
    </source>
</evidence>
<sequence>LGEPLPAGAPLDPLVSLFLRREQRQQRRQRDSSLAQRLRRFLRRKFFLFRRRSVPAPLSPGPRALPVPTRCCPRSALMTLIALRNLALGRPAPERLAQEVAFASWRGEEEEARPETDGGAPRGPEL</sequence>
<dbReference type="Proteomes" id="UP000553798">
    <property type="component" value="Unassembled WGS sequence"/>
</dbReference>
<proteinExistence type="predicted"/>
<feature type="non-terminal residue" evidence="2">
    <location>
        <position position="126"/>
    </location>
</feature>
<reference evidence="2 3" key="1">
    <citation type="submission" date="2019-09" db="EMBL/GenBank/DDBJ databases">
        <title>Bird 10,000 Genomes (B10K) Project - Family phase.</title>
        <authorList>
            <person name="Zhang G."/>
        </authorList>
    </citation>
    <scope>NUCLEOTIDE SEQUENCE [LARGE SCALE GENOMIC DNA]</scope>
    <source>
        <strain evidence="2">B10K-DU-012-46</strain>
    </source>
</reference>
<feature type="region of interest" description="Disordered" evidence="1">
    <location>
        <begin position="106"/>
        <end position="126"/>
    </location>
</feature>
<gene>
    <name evidence="2" type="primary">Ggcx</name>
    <name evidence="2" type="ORF">PRUFUL_R14349</name>
</gene>
<feature type="non-terminal residue" evidence="2">
    <location>
        <position position="1"/>
    </location>
</feature>
<organism evidence="2 3">
    <name type="scientific">Prunella fulvescens</name>
    <name type="common">Brown accentor</name>
    <dbReference type="NCBI Taxonomy" id="670355"/>
    <lineage>
        <taxon>Eukaryota</taxon>
        <taxon>Metazoa</taxon>
        <taxon>Chordata</taxon>
        <taxon>Craniata</taxon>
        <taxon>Vertebrata</taxon>
        <taxon>Euteleostomi</taxon>
        <taxon>Archelosauria</taxon>
        <taxon>Archosauria</taxon>
        <taxon>Dinosauria</taxon>
        <taxon>Saurischia</taxon>
        <taxon>Theropoda</taxon>
        <taxon>Coelurosauria</taxon>
        <taxon>Aves</taxon>
        <taxon>Neognathae</taxon>
        <taxon>Neoaves</taxon>
        <taxon>Telluraves</taxon>
        <taxon>Australaves</taxon>
        <taxon>Passeriformes</taxon>
        <taxon>Passeroidea</taxon>
        <taxon>Prunellidae</taxon>
        <taxon>Prunella</taxon>
    </lineage>
</organism>
<accession>A0A7L3AA65</accession>
<dbReference type="EMBL" id="VZTP01072743">
    <property type="protein sequence ID" value="NXT17081.1"/>
    <property type="molecule type" value="Genomic_DNA"/>
</dbReference>
<protein>
    <submittedName>
        <fullName evidence="2">VKGC carboxylase</fullName>
    </submittedName>
</protein>
<evidence type="ECO:0000256" key="1">
    <source>
        <dbReference type="SAM" id="MobiDB-lite"/>
    </source>
</evidence>